<dbReference type="InterPro" id="IPR029072">
    <property type="entry name" value="YebC-like"/>
</dbReference>
<protein>
    <recommendedName>
        <fullName evidence="4">Probable transcriptional regulatory protein RQP53_20370</fullName>
    </recommendedName>
</protein>
<evidence type="ECO:0000256" key="2">
    <source>
        <dbReference type="ARBA" id="ARBA00023015"/>
    </source>
</evidence>
<dbReference type="GO" id="GO:0003677">
    <property type="term" value="F:DNA binding"/>
    <property type="evidence" value="ECO:0007669"/>
    <property type="project" value="UniProtKB-KW"/>
</dbReference>
<organism evidence="7 8">
    <name type="scientific">Roseateles aquae</name>
    <dbReference type="NCBI Taxonomy" id="3077235"/>
    <lineage>
        <taxon>Bacteria</taxon>
        <taxon>Pseudomonadati</taxon>
        <taxon>Pseudomonadota</taxon>
        <taxon>Betaproteobacteria</taxon>
        <taxon>Burkholderiales</taxon>
        <taxon>Sphaerotilaceae</taxon>
        <taxon>Roseateles</taxon>
    </lineage>
</organism>
<dbReference type="Gene3D" id="3.30.70.980">
    <property type="match status" value="2"/>
</dbReference>
<dbReference type="InterPro" id="IPR002876">
    <property type="entry name" value="Transcrip_reg_TACO1-like"/>
</dbReference>
<sequence length="240" mass="25769">MGAQWKAKHKDIAANAKGRMFTKLSKEIMQAARNGADPDMNARLRMVVEQAKKASMPRETLERAIKKGAGLLGEAVNFERVTYEGFAPHRVAVIVECLTDNVNRTAPEMRVLFRKGQLGVSGSVSWDFDHVGIIEASPLQADADAELAAIEAGAQDFELTEADEDSGASAGAQFYTDAADLDLVCRALPAQGFNVVSAKLGYRPKNPVTLGAAELEEVEAFLAAIDANDDVQEVYVALSA</sequence>
<dbReference type="SUPFAM" id="SSF75625">
    <property type="entry name" value="YebC-like"/>
    <property type="match status" value="1"/>
</dbReference>
<reference evidence="7" key="1">
    <citation type="submission" date="2023-09" db="EMBL/GenBank/DDBJ databases">
        <title>Paucibacter sp. APW11 Genome sequencing and assembly.</title>
        <authorList>
            <person name="Kim I."/>
        </authorList>
    </citation>
    <scope>NUCLEOTIDE SEQUENCE</scope>
    <source>
        <strain evidence="7">APW11</strain>
    </source>
</reference>
<keyword evidence="2 4" id="KW-0805">Transcription regulation</keyword>
<gene>
    <name evidence="7" type="ORF">RQP53_20370</name>
</gene>
<accession>A0ABU3PGI1</accession>
<dbReference type="Proteomes" id="UP001246372">
    <property type="component" value="Unassembled WGS sequence"/>
</dbReference>
<dbReference type="Pfam" id="PF01709">
    <property type="entry name" value="Transcrip_reg"/>
    <property type="match status" value="1"/>
</dbReference>
<keyword evidence="3 4" id="KW-0804">Transcription</keyword>
<keyword evidence="8" id="KW-1185">Reference proteome</keyword>
<feature type="domain" description="TACO1/YebC-like N-terminal" evidence="6">
    <location>
        <begin position="5"/>
        <end position="70"/>
    </location>
</feature>
<dbReference type="Pfam" id="PF20772">
    <property type="entry name" value="TACO1_YebC_N"/>
    <property type="match status" value="1"/>
</dbReference>
<name>A0ABU3PGI1_9BURK</name>
<feature type="domain" description="TACO1/YebC-like second and third" evidence="5">
    <location>
        <begin position="78"/>
        <end position="236"/>
    </location>
</feature>
<evidence type="ECO:0000256" key="3">
    <source>
        <dbReference type="ARBA" id="ARBA00023163"/>
    </source>
</evidence>
<dbReference type="InterPro" id="IPR049083">
    <property type="entry name" value="TACO1_YebC_N"/>
</dbReference>
<keyword evidence="4" id="KW-0963">Cytoplasm</keyword>
<comment type="subcellular location">
    <subcellularLocation>
        <location evidence="4">Cytoplasm</location>
    </subcellularLocation>
</comment>
<dbReference type="PANTHER" id="PTHR12532:SF0">
    <property type="entry name" value="TRANSLATIONAL ACTIVATOR OF CYTOCHROME C OXIDASE 1"/>
    <property type="match status" value="1"/>
</dbReference>
<comment type="caution">
    <text evidence="7">The sequence shown here is derived from an EMBL/GenBank/DDBJ whole genome shotgun (WGS) entry which is preliminary data.</text>
</comment>
<dbReference type="RefSeq" id="WP_315652525.1">
    <property type="nucleotide sequence ID" value="NZ_JAVXZY010000010.1"/>
</dbReference>
<proteinExistence type="inferred from homology"/>
<dbReference type="EMBL" id="JAVXZY010000010">
    <property type="protein sequence ID" value="MDT9001643.1"/>
    <property type="molecule type" value="Genomic_DNA"/>
</dbReference>
<evidence type="ECO:0000313" key="8">
    <source>
        <dbReference type="Proteomes" id="UP001246372"/>
    </source>
</evidence>
<evidence type="ECO:0000256" key="1">
    <source>
        <dbReference type="ARBA" id="ARBA00008724"/>
    </source>
</evidence>
<keyword evidence="4 7" id="KW-0238">DNA-binding</keyword>
<evidence type="ECO:0000313" key="7">
    <source>
        <dbReference type="EMBL" id="MDT9001643.1"/>
    </source>
</evidence>
<dbReference type="InterPro" id="IPR017856">
    <property type="entry name" value="Integrase-like_N"/>
</dbReference>
<dbReference type="InterPro" id="IPR026564">
    <property type="entry name" value="Transcrip_reg_TACO1-like_dom3"/>
</dbReference>
<comment type="similarity">
    <text evidence="1 4">Belongs to the TACO1 family.</text>
</comment>
<dbReference type="HAMAP" id="MF_00693">
    <property type="entry name" value="Transcrip_reg_TACO1"/>
    <property type="match status" value="1"/>
</dbReference>
<evidence type="ECO:0000259" key="6">
    <source>
        <dbReference type="Pfam" id="PF20772"/>
    </source>
</evidence>
<evidence type="ECO:0000256" key="4">
    <source>
        <dbReference type="HAMAP-Rule" id="MF_00693"/>
    </source>
</evidence>
<evidence type="ECO:0000259" key="5">
    <source>
        <dbReference type="Pfam" id="PF01709"/>
    </source>
</evidence>
<dbReference type="Gene3D" id="1.10.10.200">
    <property type="match status" value="1"/>
</dbReference>
<dbReference type="NCBIfam" id="NF009044">
    <property type="entry name" value="PRK12378.1"/>
    <property type="match status" value="1"/>
</dbReference>
<dbReference type="PANTHER" id="PTHR12532">
    <property type="entry name" value="TRANSLATIONAL ACTIVATOR OF CYTOCHROME C OXIDASE 1"/>
    <property type="match status" value="1"/>
</dbReference>
<dbReference type="InterPro" id="IPR048300">
    <property type="entry name" value="TACO1_YebC-like_2nd/3rd_dom"/>
</dbReference>